<evidence type="ECO:0000256" key="10">
    <source>
        <dbReference type="ARBA" id="ARBA00022553"/>
    </source>
</evidence>
<dbReference type="InterPro" id="IPR014718">
    <property type="entry name" value="GH-type_carb-bd"/>
</dbReference>
<evidence type="ECO:0000256" key="4">
    <source>
        <dbReference type="ARBA" id="ARBA00005028"/>
    </source>
</evidence>
<dbReference type="OrthoDB" id="9779408at2"/>
<dbReference type="GO" id="GO:0030246">
    <property type="term" value="F:carbohydrate binding"/>
    <property type="evidence" value="ECO:0007669"/>
    <property type="project" value="InterPro"/>
</dbReference>
<evidence type="ECO:0000256" key="12">
    <source>
        <dbReference type="ARBA" id="ARBA00023235"/>
    </source>
</evidence>
<dbReference type="AlphaFoldDB" id="A0A5B8V0S2"/>
<comment type="catalytic activity">
    <reaction evidence="1 14">
        <text>alpha-D-glucose = beta-D-glucose</text>
        <dbReference type="Rhea" id="RHEA:10264"/>
        <dbReference type="ChEBI" id="CHEBI:15903"/>
        <dbReference type="ChEBI" id="CHEBI:17925"/>
        <dbReference type="EC" id="5.1.3.3"/>
    </reaction>
</comment>
<dbReference type="Proteomes" id="UP000321479">
    <property type="component" value="Chromosome"/>
</dbReference>
<dbReference type="InterPro" id="IPR008183">
    <property type="entry name" value="Aldose_1/G6P_1-epimerase"/>
</dbReference>
<evidence type="ECO:0000256" key="7">
    <source>
        <dbReference type="ARBA" id="ARBA00013185"/>
    </source>
</evidence>
<evidence type="ECO:0000256" key="2">
    <source>
        <dbReference type="ARBA" id="ARBA00001913"/>
    </source>
</evidence>
<feature type="chain" id="PRO_5022870493" description="Aldose 1-epimerase" evidence="18">
    <location>
        <begin position="23"/>
        <end position="390"/>
    </location>
</feature>
<dbReference type="GO" id="GO:0005737">
    <property type="term" value="C:cytoplasm"/>
    <property type="evidence" value="ECO:0007669"/>
    <property type="project" value="UniProtKB-SubCell"/>
</dbReference>
<dbReference type="UniPathway" id="UPA00242"/>
<evidence type="ECO:0000256" key="6">
    <source>
        <dbReference type="ARBA" id="ARBA00011245"/>
    </source>
</evidence>
<accession>A0A5B8V0S2</accession>
<evidence type="ECO:0000256" key="16">
    <source>
        <dbReference type="PIRSR" id="PIRSR005096-2"/>
    </source>
</evidence>
<gene>
    <name evidence="19" type="ORF">FRZ54_18075</name>
</gene>
<name>A0A5B8V0S2_9SPHI</name>
<feature type="binding site" evidence="17">
    <location>
        <begin position="219"/>
        <end position="221"/>
    </location>
    <ligand>
        <name>beta-D-galactose</name>
        <dbReference type="ChEBI" id="CHEBI:27667"/>
    </ligand>
</feature>
<dbReference type="GO" id="GO:0004034">
    <property type="term" value="F:aldose 1-epimerase activity"/>
    <property type="evidence" value="ECO:0007669"/>
    <property type="project" value="UniProtKB-EC"/>
</dbReference>
<dbReference type="PROSITE" id="PS00545">
    <property type="entry name" value="ALDOSE_1_EPIMERASE"/>
    <property type="match status" value="1"/>
</dbReference>
<dbReference type="EMBL" id="CP042436">
    <property type="protein sequence ID" value="QEC64403.1"/>
    <property type="molecule type" value="Genomic_DNA"/>
</dbReference>
<comment type="subcellular location">
    <subcellularLocation>
        <location evidence="3">Cytoplasm</location>
    </subcellularLocation>
</comment>
<dbReference type="PANTHER" id="PTHR10091">
    <property type="entry name" value="ALDOSE-1-EPIMERASE"/>
    <property type="match status" value="1"/>
</dbReference>
<dbReference type="InterPro" id="IPR015443">
    <property type="entry name" value="Aldose_1-epimerase"/>
</dbReference>
<dbReference type="InterPro" id="IPR011013">
    <property type="entry name" value="Gal_mutarotase_sf_dom"/>
</dbReference>
<dbReference type="GO" id="GO:0006006">
    <property type="term" value="P:glucose metabolic process"/>
    <property type="evidence" value="ECO:0007669"/>
    <property type="project" value="TreeGrafter"/>
</dbReference>
<comment type="cofactor">
    <cofactor evidence="2">
        <name>Ca(2+)</name>
        <dbReference type="ChEBI" id="CHEBI:29108"/>
    </cofactor>
</comment>
<organism evidence="19 20">
    <name type="scientific">Mucilaginibacter ginsenosidivorans</name>
    <dbReference type="NCBI Taxonomy" id="398053"/>
    <lineage>
        <taxon>Bacteria</taxon>
        <taxon>Pseudomonadati</taxon>
        <taxon>Bacteroidota</taxon>
        <taxon>Sphingobacteriia</taxon>
        <taxon>Sphingobacteriales</taxon>
        <taxon>Sphingobacteriaceae</taxon>
        <taxon>Mucilaginibacter</taxon>
    </lineage>
</organism>
<dbReference type="RefSeq" id="WP_147033183.1">
    <property type="nucleotide sequence ID" value="NZ_CP042436.1"/>
</dbReference>
<keyword evidence="10" id="KW-0597">Phosphoprotein</keyword>
<dbReference type="GO" id="GO:0033499">
    <property type="term" value="P:galactose catabolic process via UDP-galactose, Leloir pathway"/>
    <property type="evidence" value="ECO:0007669"/>
    <property type="project" value="TreeGrafter"/>
</dbReference>
<keyword evidence="18" id="KW-0732">Signal</keyword>
<evidence type="ECO:0000256" key="5">
    <source>
        <dbReference type="ARBA" id="ARBA00006206"/>
    </source>
</evidence>
<evidence type="ECO:0000313" key="20">
    <source>
        <dbReference type="Proteomes" id="UP000321479"/>
    </source>
</evidence>
<evidence type="ECO:0000256" key="9">
    <source>
        <dbReference type="ARBA" id="ARBA00022490"/>
    </source>
</evidence>
<evidence type="ECO:0000256" key="15">
    <source>
        <dbReference type="PIRSR" id="PIRSR005096-1"/>
    </source>
</evidence>
<evidence type="ECO:0000256" key="17">
    <source>
        <dbReference type="PIRSR" id="PIRSR005096-3"/>
    </source>
</evidence>
<dbReference type="CDD" id="cd09019">
    <property type="entry name" value="galactose_mutarotase_like"/>
    <property type="match status" value="1"/>
</dbReference>
<feature type="signal peptide" evidence="18">
    <location>
        <begin position="1"/>
        <end position="22"/>
    </location>
</feature>
<dbReference type="EC" id="5.1.3.3" evidence="7 14"/>
<dbReference type="InterPro" id="IPR018052">
    <property type="entry name" value="Ald1_epimerase_CS"/>
</dbReference>
<comment type="similarity">
    <text evidence="5 14">Belongs to the aldose epimerase family.</text>
</comment>
<dbReference type="PIRSF" id="PIRSF005096">
    <property type="entry name" value="GALM"/>
    <property type="match status" value="1"/>
</dbReference>
<comment type="subunit">
    <text evidence="6">Monomer.</text>
</comment>
<keyword evidence="20" id="KW-1185">Reference proteome</keyword>
<dbReference type="Gene3D" id="2.70.98.10">
    <property type="match status" value="1"/>
</dbReference>
<evidence type="ECO:0000256" key="18">
    <source>
        <dbReference type="SAM" id="SignalP"/>
    </source>
</evidence>
<feature type="binding site" evidence="16">
    <location>
        <position position="291"/>
    </location>
    <ligand>
        <name>beta-D-galactose</name>
        <dbReference type="ChEBI" id="CHEBI:27667"/>
    </ligand>
</feature>
<keyword evidence="12 14" id="KW-0413">Isomerase</keyword>
<protein>
    <recommendedName>
        <fullName evidence="8 14">Aldose 1-epimerase</fullName>
        <ecNumber evidence="7 14">5.1.3.3</ecNumber>
    </recommendedName>
</protein>
<keyword evidence="9" id="KW-0963">Cytoplasm</keyword>
<evidence type="ECO:0000256" key="11">
    <source>
        <dbReference type="ARBA" id="ARBA00022837"/>
    </source>
</evidence>
<dbReference type="InterPro" id="IPR047215">
    <property type="entry name" value="Galactose_mutarotase-like"/>
</dbReference>
<evidence type="ECO:0000256" key="1">
    <source>
        <dbReference type="ARBA" id="ARBA00001614"/>
    </source>
</evidence>
<sequence length="390" mass="43051">MKIRILSLGVLTAGIAAISACKQPAAKTTTNTTMKDTITYGQLPPDSAFEKTIDGKQTHLYTLKNKNGMTATITNFGGRLVNLLVPDSAGKMIDVSVGMASVDDYIKSTERYYGGTIGRYGNRIAKGHFTLDGKQYTLATNNPPNTLHGGKKGYQDVVWDAKKLNDQTLELTYLSKDMEEGFPGNLHVKVTYSITDDNAFKCEYEATTDKATVVNLTNHAYFNLNGEGSGTILDHLVQFKAANYTPVDSTLIPTGKIEPVKGTPFDFETPVTIGARINDDNVQLKNGKGYDHNFVLDKHDMSTPVAIVKGDKTGIVMEIYTEEPGLQFYSGNFMQAKNIMKYGEKDDYRTAFAMETQHFPDSPNQPQFPSTVLKPGQTYKTESVYKFKTK</sequence>
<keyword evidence="11" id="KW-0106">Calcium</keyword>
<dbReference type="SUPFAM" id="SSF74650">
    <property type="entry name" value="Galactose mutarotase-like"/>
    <property type="match status" value="1"/>
</dbReference>
<evidence type="ECO:0000256" key="8">
    <source>
        <dbReference type="ARBA" id="ARBA00014165"/>
    </source>
</evidence>
<keyword evidence="13 14" id="KW-0119">Carbohydrate metabolism</keyword>
<feature type="active site" description="Proton donor" evidence="15">
    <location>
        <position position="219"/>
    </location>
</feature>
<comment type="pathway">
    <text evidence="4 14">Carbohydrate metabolism; hexose metabolism.</text>
</comment>
<feature type="binding site" evidence="17">
    <location>
        <begin position="122"/>
        <end position="123"/>
    </location>
    <ligand>
        <name>beta-D-galactose</name>
        <dbReference type="ChEBI" id="CHEBI:27667"/>
    </ligand>
</feature>
<evidence type="ECO:0000256" key="14">
    <source>
        <dbReference type="PIRNR" id="PIRNR005096"/>
    </source>
</evidence>
<evidence type="ECO:0000256" key="3">
    <source>
        <dbReference type="ARBA" id="ARBA00004496"/>
    </source>
</evidence>
<feature type="active site" description="Proton acceptor" evidence="15">
    <location>
        <position position="355"/>
    </location>
</feature>
<proteinExistence type="inferred from homology"/>
<dbReference type="PROSITE" id="PS51257">
    <property type="entry name" value="PROKAR_LIPOPROTEIN"/>
    <property type="match status" value="1"/>
</dbReference>
<evidence type="ECO:0000256" key="13">
    <source>
        <dbReference type="ARBA" id="ARBA00023277"/>
    </source>
</evidence>
<dbReference type="KEGG" id="mgin:FRZ54_18075"/>
<reference evidence="19 20" key="1">
    <citation type="journal article" date="2017" name="Curr. Microbiol.">
        <title>Mucilaginibacter ginsenosidivorans sp. nov., Isolated from Soil of Ginseng Field.</title>
        <authorList>
            <person name="Kim M.M."/>
            <person name="Siddiqi M.Z."/>
            <person name="Im W.T."/>
        </authorList>
    </citation>
    <scope>NUCLEOTIDE SEQUENCE [LARGE SCALE GENOMIC DNA]</scope>
    <source>
        <strain evidence="19 20">Gsoil 3017</strain>
    </source>
</reference>
<dbReference type="FunFam" id="2.70.98.10:FF:000003">
    <property type="entry name" value="Aldose 1-epimerase"/>
    <property type="match status" value="1"/>
</dbReference>
<dbReference type="PANTHER" id="PTHR10091:SF0">
    <property type="entry name" value="GALACTOSE MUTAROTASE"/>
    <property type="match status" value="1"/>
</dbReference>
<dbReference type="NCBIfam" id="NF008277">
    <property type="entry name" value="PRK11055.1"/>
    <property type="match status" value="1"/>
</dbReference>
<dbReference type="Pfam" id="PF01263">
    <property type="entry name" value="Aldose_epim"/>
    <property type="match status" value="1"/>
</dbReference>
<evidence type="ECO:0000313" key="19">
    <source>
        <dbReference type="EMBL" id="QEC64403.1"/>
    </source>
</evidence>